<dbReference type="OrthoDB" id="276546at2759"/>
<dbReference type="Pfam" id="PF00724">
    <property type="entry name" value="Oxidored_FMN"/>
    <property type="match status" value="1"/>
</dbReference>
<dbReference type="AlphaFoldDB" id="A0A9P5Z5J5"/>
<protein>
    <submittedName>
        <fullName evidence="2">NADH:flavin oxidoreductase/NADH oxidase</fullName>
    </submittedName>
</protein>
<comment type="caution">
    <text evidence="2">The sequence shown here is derived from an EMBL/GenBank/DDBJ whole genome shotgun (WGS) entry which is preliminary data.</text>
</comment>
<dbReference type="InterPro" id="IPR013785">
    <property type="entry name" value="Aldolase_TIM"/>
</dbReference>
<dbReference type="InterPro" id="IPR045247">
    <property type="entry name" value="Oye-like"/>
</dbReference>
<evidence type="ECO:0000313" key="2">
    <source>
        <dbReference type="EMBL" id="KAF9481048.1"/>
    </source>
</evidence>
<dbReference type="GO" id="GO:0010181">
    <property type="term" value="F:FMN binding"/>
    <property type="evidence" value="ECO:0007669"/>
    <property type="project" value="InterPro"/>
</dbReference>
<feature type="domain" description="NADH:flavin oxidoreductase/NADH oxidase N-terminal" evidence="1">
    <location>
        <begin position="5"/>
        <end position="331"/>
    </location>
</feature>
<dbReference type="InterPro" id="IPR001155">
    <property type="entry name" value="OxRdtase_FMN_N"/>
</dbReference>
<dbReference type="PANTHER" id="PTHR22893">
    <property type="entry name" value="NADH OXIDOREDUCTASE-RELATED"/>
    <property type="match status" value="1"/>
</dbReference>
<dbReference type="FunFam" id="3.20.20.70:FF:000138">
    <property type="entry name" value="NADPH dehydrogenase 1"/>
    <property type="match status" value="1"/>
</dbReference>
<dbReference type="Gene3D" id="3.20.20.70">
    <property type="entry name" value="Aldolase class I"/>
    <property type="match status" value="1"/>
</dbReference>
<gene>
    <name evidence="2" type="ORF">BDN70DRAFT_831657</name>
</gene>
<dbReference type="CDD" id="cd02933">
    <property type="entry name" value="OYE_like_FMN"/>
    <property type="match status" value="1"/>
</dbReference>
<dbReference type="GO" id="GO:0003959">
    <property type="term" value="F:NADPH dehydrogenase activity"/>
    <property type="evidence" value="ECO:0007669"/>
    <property type="project" value="TreeGrafter"/>
</dbReference>
<evidence type="ECO:0000313" key="3">
    <source>
        <dbReference type="Proteomes" id="UP000807469"/>
    </source>
</evidence>
<organism evidence="2 3">
    <name type="scientific">Pholiota conissans</name>
    <dbReference type="NCBI Taxonomy" id="109636"/>
    <lineage>
        <taxon>Eukaryota</taxon>
        <taxon>Fungi</taxon>
        <taxon>Dikarya</taxon>
        <taxon>Basidiomycota</taxon>
        <taxon>Agaricomycotina</taxon>
        <taxon>Agaricomycetes</taxon>
        <taxon>Agaricomycetidae</taxon>
        <taxon>Agaricales</taxon>
        <taxon>Agaricineae</taxon>
        <taxon>Strophariaceae</taxon>
        <taxon>Pholiota</taxon>
    </lineage>
</organism>
<proteinExistence type="predicted"/>
<dbReference type="EMBL" id="MU155184">
    <property type="protein sequence ID" value="KAF9481048.1"/>
    <property type="molecule type" value="Genomic_DNA"/>
</dbReference>
<keyword evidence="3" id="KW-1185">Reference proteome</keyword>
<dbReference type="SUPFAM" id="SSF51395">
    <property type="entry name" value="FMN-linked oxidoreductases"/>
    <property type="match status" value="1"/>
</dbReference>
<evidence type="ECO:0000259" key="1">
    <source>
        <dbReference type="Pfam" id="PF00724"/>
    </source>
</evidence>
<sequence length="364" mass="40051">MSTSSLFQPIKVGNSTLQHRVVLAPLTRYRGTQKDHVPTPWMTTYYTQRGSSPGTLLITEATFISPQAGGYDNVPGIWSEAQISGWKKITDSVHEKGSYIYLQLWALGRSAKPHILAEDGHDFVSASDIPIEEGAQAPRPLTIPEIQQYVQQYAQAAKNAVDGAGFDGVEVHCANGYLPDQFLQDVSNKRTDAYGGSIEARSKFPLEIVDAVAKAIGSERTGLRISPWGTYQSMKMADPIPQFTHFISNVASSHPNLAYIHAVEPEVPGAAESNDFIRNIWAPRPFITAQGYTRETAIERADSKGDLIAFGKVYISNPDLPTRLQKDIPLNPFDVDTFYTSGHLPDTEVGYTDYPFASEVEVQA</sequence>
<dbReference type="PANTHER" id="PTHR22893:SF91">
    <property type="entry name" value="NADPH DEHYDROGENASE 2-RELATED"/>
    <property type="match status" value="1"/>
</dbReference>
<dbReference type="Proteomes" id="UP000807469">
    <property type="component" value="Unassembled WGS sequence"/>
</dbReference>
<reference evidence="2" key="1">
    <citation type="submission" date="2020-11" db="EMBL/GenBank/DDBJ databases">
        <authorList>
            <consortium name="DOE Joint Genome Institute"/>
            <person name="Ahrendt S."/>
            <person name="Riley R."/>
            <person name="Andreopoulos W."/>
            <person name="Labutti K."/>
            <person name="Pangilinan J."/>
            <person name="Ruiz-Duenas F.J."/>
            <person name="Barrasa J.M."/>
            <person name="Sanchez-Garcia M."/>
            <person name="Camarero S."/>
            <person name="Miyauchi S."/>
            <person name="Serrano A."/>
            <person name="Linde D."/>
            <person name="Babiker R."/>
            <person name="Drula E."/>
            <person name="Ayuso-Fernandez I."/>
            <person name="Pacheco R."/>
            <person name="Padilla G."/>
            <person name="Ferreira P."/>
            <person name="Barriuso J."/>
            <person name="Kellner H."/>
            <person name="Castanera R."/>
            <person name="Alfaro M."/>
            <person name="Ramirez L."/>
            <person name="Pisabarro A.G."/>
            <person name="Kuo A."/>
            <person name="Tritt A."/>
            <person name="Lipzen A."/>
            <person name="He G."/>
            <person name="Yan M."/>
            <person name="Ng V."/>
            <person name="Cullen D."/>
            <person name="Martin F."/>
            <person name="Rosso M.-N."/>
            <person name="Henrissat B."/>
            <person name="Hibbett D."/>
            <person name="Martinez A.T."/>
            <person name="Grigoriev I.V."/>
        </authorList>
    </citation>
    <scope>NUCLEOTIDE SEQUENCE</scope>
    <source>
        <strain evidence="2">CIRM-BRFM 674</strain>
    </source>
</reference>
<accession>A0A9P5Z5J5</accession>
<name>A0A9P5Z5J5_9AGAR</name>